<dbReference type="EMBL" id="JBHTRV010000025">
    <property type="protein sequence ID" value="MFE5983527.1"/>
    <property type="molecule type" value="Genomic_DNA"/>
</dbReference>
<dbReference type="RefSeq" id="WP_386250625.1">
    <property type="nucleotide sequence ID" value="NZ_JBHTRV010000025.1"/>
</dbReference>
<sequence length="317" mass="34923">MLDALGISAEQEELYQALLRHPERTAAELAEASGLPASAVRRTLQELQGRGLVIRTPTRPARFRPEPPDLAISVLANSLHQRIDQAKLAAAELTALWQQGRIEHEPPVQIVQGAEANIRYFQQVQRSTTSEVLTFDVPPYVLAGVSAQAEVQLELMGKGVTYRTVYDRTALAGTEELELARTLNRHGEKARVVDGLPLKLLIADRATALVPFVLADERQTLVLKASPLLDGLLALFESQWERGTPLWGSGQAADEISEEDVQLLGFAAAGHTDEIIARRLGVNRRTVERRMRRLMDRLGARTRFQAGIQAARLGLLG</sequence>
<evidence type="ECO:0000313" key="3">
    <source>
        <dbReference type="Proteomes" id="UP001600424"/>
    </source>
</evidence>
<gene>
    <name evidence="2" type="ORF">ACFQ63_27970</name>
</gene>
<accession>A0ABW6J395</accession>
<dbReference type="PANTHER" id="PTHR34293:SF1">
    <property type="entry name" value="HTH-TYPE TRANSCRIPTIONAL REGULATOR TRMBL2"/>
    <property type="match status" value="1"/>
</dbReference>
<dbReference type="InterPro" id="IPR016032">
    <property type="entry name" value="Sig_transdc_resp-reg_C-effctor"/>
</dbReference>
<feature type="domain" description="HTH luxR-type" evidence="1">
    <location>
        <begin position="249"/>
        <end position="314"/>
    </location>
</feature>
<dbReference type="Pfam" id="PF01978">
    <property type="entry name" value="TrmB"/>
    <property type="match status" value="1"/>
</dbReference>
<dbReference type="PANTHER" id="PTHR34293">
    <property type="entry name" value="HTH-TYPE TRANSCRIPTIONAL REGULATOR TRMBL2"/>
    <property type="match status" value="1"/>
</dbReference>
<dbReference type="InterPro" id="IPR036388">
    <property type="entry name" value="WH-like_DNA-bd_sf"/>
</dbReference>
<dbReference type="InterPro" id="IPR000792">
    <property type="entry name" value="Tscrpt_reg_LuxR_C"/>
</dbReference>
<evidence type="ECO:0000259" key="1">
    <source>
        <dbReference type="PROSITE" id="PS50043"/>
    </source>
</evidence>
<dbReference type="InterPro" id="IPR036390">
    <property type="entry name" value="WH_DNA-bd_sf"/>
</dbReference>
<dbReference type="SUPFAM" id="SSF46785">
    <property type="entry name" value="Winged helix' DNA-binding domain"/>
    <property type="match status" value="1"/>
</dbReference>
<dbReference type="InterPro" id="IPR002831">
    <property type="entry name" value="Tscrpt_reg_TrmB_N"/>
</dbReference>
<comment type="caution">
    <text evidence="2">The sequence shown here is derived from an EMBL/GenBank/DDBJ whole genome shotgun (WGS) entry which is preliminary data.</text>
</comment>
<organism evidence="2 3">
    <name type="scientific">Streptomyces wedmorensis</name>
    <dbReference type="NCBI Taxonomy" id="43759"/>
    <lineage>
        <taxon>Bacteria</taxon>
        <taxon>Bacillati</taxon>
        <taxon>Actinomycetota</taxon>
        <taxon>Actinomycetes</taxon>
        <taxon>Kitasatosporales</taxon>
        <taxon>Streptomycetaceae</taxon>
        <taxon>Streptomyces</taxon>
    </lineage>
</organism>
<dbReference type="PROSITE" id="PS50043">
    <property type="entry name" value="HTH_LUXR_2"/>
    <property type="match status" value="1"/>
</dbReference>
<proteinExistence type="predicted"/>
<name>A0ABW6J395_STRWE</name>
<dbReference type="Proteomes" id="UP001600424">
    <property type="component" value="Unassembled WGS sequence"/>
</dbReference>
<keyword evidence="3" id="KW-1185">Reference proteome</keyword>
<evidence type="ECO:0000313" key="2">
    <source>
        <dbReference type="EMBL" id="MFE5983527.1"/>
    </source>
</evidence>
<dbReference type="InterPro" id="IPR051797">
    <property type="entry name" value="TrmB-like"/>
</dbReference>
<reference evidence="2 3" key="1">
    <citation type="submission" date="2024-09" db="EMBL/GenBank/DDBJ databases">
        <title>The Natural Products Discovery Center: Release of the First 8490 Sequenced Strains for Exploring Actinobacteria Biosynthetic Diversity.</title>
        <authorList>
            <person name="Kalkreuter E."/>
            <person name="Kautsar S.A."/>
            <person name="Yang D."/>
            <person name="Bader C.D."/>
            <person name="Teijaro C.N."/>
            <person name="Fluegel L."/>
            <person name="Davis C.M."/>
            <person name="Simpson J.R."/>
            <person name="Lauterbach L."/>
            <person name="Steele A.D."/>
            <person name="Gui C."/>
            <person name="Meng S."/>
            <person name="Li G."/>
            <person name="Viehrig K."/>
            <person name="Ye F."/>
            <person name="Su P."/>
            <person name="Kiefer A.F."/>
            <person name="Nichols A."/>
            <person name="Cepeda A.J."/>
            <person name="Yan W."/>
            <person name="Fan B."/>
            <person name="Jiang Y."/>
            <person name="Adhikari A."/>
            <person name="Zheng C.-J."/>
            <person name="Schuster L."/>
            <person name="Cowan T.M."/>
            <person name="Smanski M.J."/>
            <person name="Chevrette M.G."/>
            <person name="De Carvalho L.P.S."/>
            <person name="Shen B."/>
        </authorList>
    </citation>
    <scope>NUCLEOTIDE SEQUENCE [LARGE SCALE GENOMIC DNA]</scope>
    <source>
        <strain evidence="2 3">NPDC056472</strain>
    </source>
</reference>
<protein>
    <submittedName>
        <fullName evidence="2">TrmB family transcriptional regulator</fullName>
    </submittedName>
</protein>
<dbReference type="SUPFAM" id="SSF46894">
    <property type="entry name" value="C-terminal effector domain of the bipartite response regulators"/>
    <property type="match status" value="1"/>
</dbReference>
<dbReference type="SMART" id="SM00421">
    <property type="entry name" value="HTH_LUXR"/>
    <property type="match status" value="1"/>
</dbReference>
<dbReference type="Gene3D" id="1.10.10.10">
    <property type="entry name" value="Winged helix-like DNA-binding domain superfamily/Winged helix DNA-binding domain"/>
    <property type="match status" value="2"/>
</dbReference>